<proteinExistence type="predicted"/>
<comment type="caution">
    <text evidence="1">The sequence shown here is derived from an EMBL/GenBank/DDBJ whole genome shotgun (WGS) entry which is preliminary data.</text>
</comment>
<evidence type="ECO:0000313" key="1">
    <source>
        <dbReference type="EMBL" id="MBK0402393.1"/>
    </source>
</evidence>
<dbReference type="EMBL" id="JAEHFX010000002">
    <property type="protein sequence ID" value="MBK0402393.1"/>
    <property type="molecule type" value="Genomic_DNA"/>
</dbReference>
<sequence>MIGYSQTCYLGSGILGLAKAKYFTIWKLLAEARGNSNRIKNPANCASLKLAALTPTEKASPKTLGFLPQKLLLSGFCNSESLS</sequence>
<name>A0ABS1C196_9BACT</name>
<gene>
    <name evidence="1" type="ORF">I5M27_05315</name>
</gene>
<dbReference type="Proteomes" id="UP000644147">
    <property type="component" value="Unassembled WGS sequence"/>
</dbReference>
<dbReference type="RefSeq" id="WP_200505139.1">
    <property type="nucleotide sequence ID" value="NZ_JAEHFX010000002.1"/>
</dbReference>
<accession>A0ABS1C196</accession>
<evidence type="ECO:0000313" key="2">
    <source>
        <dbReference type="Proteomes" id="UP000644147"/>
    </source>
</evidence>
<protein>
    <submittedName>
        <fullName evidence="1">Uncharacterized protein</fullName>
    </submittedName>
</protein>
<keyword evidence="2" id="KW-1185">Reference proteome</keyword>
<organism evidence="1 2">
    <name type="scientific">Adhaeribacter terrigena</name>
    <dbReference type="NCBI Taxonomy" id="2793070"/>
    <lineage>
        <taxon>Bacteria</taxon>
        <taxon>Pseudomonadati</taxon>
        <taxon>Bacteroidota</taxon>
        <taxon>Cytophagia</taxon>
        <taxon>Cytophagales</taxon>
        <taxon>Hymenobacteraceae</taxon>
        <taxon>Adhaeribacter</taxon>
    </lineage>
</organism>
<reference evidence="1 2" key="1">
    <citation type="submission" date="2020-12" db="EMBL/GenBank/DDBJ databases">
        <title>Bacterial novel species Adhaeribacter sp. BT258 isolated from soil.</title>
        <authorList>
            <person name="Jung H.-Y."/>
        </authorList>
    </citation>
    <scope>NUCLEOTIDE SEQUENCE [LARGE SCALE GENOMIC DNA]</scope>
    <source>
        <strain evidence="1 2">BT258</strain>
    </source>
</reference>